<evidence type="ECO:0000313" key="2">
    <source>
        <dbReference type="Proteomes" id="UP000256269"/>
    </source>
</evidence>
<accession>A0A3E0HDI9</accession>
<sequence>MTAVHKLIWDPVPVTEYAYDRTRNALLATWSVGIGNVAETVVEFGDDLRGPEYALQLGYNLALLSQDLWHTYTHPLTAAVDQPEEALARARDQLAIDLVTGAMREPHLPVGNQMQVCESDVLEAAHMVGRILHKIGDADVTEQAVADVEAEIAALRQAGLGDLTGRANQAVVLTRSDPQPQQVAAAHAYLEKNPLGPPELYTKIDATSAAVAAAHWLFAAVMIMHRAAHGNMSDAPPTYPHMDGERPDDDLAMKVFHRLDQGRSPRDVVVGLIREGVAARKLLEELLIAIGHAGQLYTECNTTMPPEQITDTFCARTRRMAVDGRDRIL</sequence>
<comment type="caution">
    <text evidence="1">The sequence shown here is derived from an EMBL/GenBank/DDBJ whole genome shotgun (WGS) entry which is preliminary data.</text>
</comment>
<dbReference type="EMBL" id="QUNO01000010">
    <property type="protein sequence ID" value="REH42878.1"/>
    <property type="molecule type" value="Genomic_DNA"/>
</dbReference>
<protein>
    <submittedName>
        <fullName evidence="1">Uncharacterized protein</fullName>
    </submittedName>
</protein>
<keyword evidence="2" id="KW-1185">Reference proteome</keyword>
<reference evidence="1 2" key="1">
    <citation type="submission" date="2018-08" db="EMBL/GenBank/DDBJ databases">
        <title>Genomic Encyclopedia of Archaeal and Bacterial Type Strains, Phase II (KMG-II): from individual species to whole genera.</title>
        <authorList>
            <person name="Goeker M."/>
        </authorList>
    </citation>
    <scope>NUCLEOTIDE SEQUENCE [LARGE SCALE GENOMIC DNA]</scope>
    <source>
        <strain evidence="1 2">DSM 45791</strain>
    </source>
</reference>
<dbReference type="AlphaFoldDB" id="A0A3E0HDI9"/>
<proteinExistence type="predicted"/>
<dbReference type="Proteomes" id="UP000256269">
    <property type="component" value="Unassembled WGS sequence"/>
</dbReference>
<evidence type="ECO:0000313" key="1">
    <source>
        <dbReference type="EMBL" id="REH42878.1"/>
    </source>
</evidence>
<name>A0A3E0HDI9_9PSEU</name>
<organism evidence="1 2">
    <name type="scientific">Kutzneria buriramensis</name>
    <dbReference type="NCBI Taxonomy" id="1045776"/>
    <lineage>
        <taxon>Bacteria</taxon>
        <taxon>Bacillati</taxon>
        <taxon>Actinomycetota</taxon>
        <taxon>Actinomycetes</taxon>
        <taxon>Pseudonocardiales</taxon>
        <taxon>Pseudonocardiaceae</taxon>
        <taxon>Kutzneria</taxon>
    </lineage>
</organism>
<gene>
    <name evidence="1" type="ORF">BCF44_110380</name>
</gene>